<gene>
    <name evidence="4" type="ORF">H8S23_12745</name>
</gene>
<name>A0A923L1Y9_9FIRM</name>
<dbReference type="InterPro" id="IPR041802">
    <property type="entry name" value="MPP_YfcE"/>
</dbReference>
<keyword evidence="2" id="KW-0479">Metal-binding</keyword>
<evidence type="ECO:0000313" key="4">
    <source>
        <dbReference type="EMBL" id="MBC5582374.1"/>
    </source>
</evidence>
<evidence type="ECO:0000256" key="2">
    <source>
        <dbReference type="RuleBase" id="RU362039"/>
    </source>
</evidence>
<dbReference type="EMBL" id="JACONZ010000005">
    <property type="protein sequence ID" value="MBC5582374.1"/>
    <property type="molecule type" value="Genomic_DNA"/>
</dbReference>
<dbReference type="InterPro" id="IPR000979">
    <property type="entry name" value="Phosphodiesterase_MJ0936/Vps29"/>
</dbReference>
<proteinExistence type="inferred from homology"/>
<dbReference type="SUPFAM" id="SSF56300">
    <property type="entry name" value="Metallo-dependent phosphatases"/>
    <property type="match status" value="1"/>
</dbReference>
<dbReference type="Pfam" id="PF12850">
    <property type="entry name" value="Metallophos_2"/>
    <property type="match status" value="1"/>
</dbReference>
<comment type="cofactor">
    <cofactor evidence="2">
        <name>a divalent metal cation</name>
        <dbReference type="ChEBI" id="CHEBI:60240"/>
    </cofactor>
</comment>
<dbReference type="Proteomes" id="UP000659630">
    <property type="component" value="Unassembled WGS sequence"/>
</dbReference>
<dbReference type="Gene3D" id="3.60.21.10">
    <property type="match status" value="1"/>
</dbReference>
<dbReference type="AlphaFoldDB" id="A0A923L1Y9"/>
<reference evidence="4" key="1">
    <citation type="submission" date="2020-08" db="EMBL/GenBank/DDBJ databases">
        <title>Genome public.</title>
        <authorList>
            <person name="Liu C."/>
            <person name="Sun Q."/>
        </authorList>
    </citation>
    <scope>NUCLEOTIDE SEQUENCE</scope>
    <source>
        <strain evidence="4">BX8</strain>
    </source>
</reference>
<dbReference type="GO" id="GO:0046872">
    <property type="term" value="F:metal ion binding"/>
    <property type="evidence" value="ECO:0007669"/>
    <property type="project" value="UniProtKB-KW"/>
</dbReference>
<comment type="similarity">
    <text evidence="1 2">Belongs to the metallophosphoesterase superfamily. YfcE family.</text>
</comment>
<comment type="caution">
    <text evidence="4">The sequence shown here is derived from an EMBL/GenBank/DDBJ whole genome shotgun (WGS) entry which is preliminary data.</text>
</comment>
<sequence>MAKPAKLIVVSDSHGNRDGLRAVLDAHRDADALIFLGDGLNDLTAVQRSGPCPMVYEVRGNCDYDKTIPSERLVSLGGLLIFMTHGNGYEVKVTTTPLRKAAAQRGADIVLFGHTHSPYYAYIDGVNLFNPGSISVPRVGRPTYGLLLIEDGEPEFLHREVPR</sequence>
<protein>
    <recommendedName>
        <fullName evidence="2">Phosphoesterase</fullName>
        <ecNumber evidence="2">3.1.4.-</ecNumber>
    </recommendedName>
</protein>
<dbReference type="InterPro" id="IPR029052">
    <property type="entry name" value="Metallo-depent_PP-like"/>
</dbReference>
<dbReference type="CDD" id="cd00841">
    <property type="entry name" value="MPP_YfcE"/>
    <property type="match status" value="1"/>
</dbReference>
<dbReference type="GO" id="GO:0016787">
    <property type="term" value="F:hydrolase activity"/>
    <property type="evidence" value="ECO:0007669"/>
    <property type="project" value="UniProtKB-UniRule"/>
</dbReference>
<dbReference type="InterPro" id="IPR024654">
    <property type="entry name" value="Calcineurin-like_PHP_lpxH"/>
</dbReference>
<accession>A0A923L1Y9</accession>
<dbReference type="RefSeq" id="WP_186888737.1">
    <property type="nucleotide sequence ID" value="NZ_JACONZ010000005.1"/>
</dbReference>
<evidence type="ECO:0000313" key="5">
    <source>
        <dbReference type="Proteomes" id="UP000659630"/>
    </source>
</evidence>
<evidence type="ECO:0000259" key="3">
    <source>
        <dbReference type="Pfam" id="PF12850"/>
    </source>
</evidence>
<dbReference type="EC" id="3.1.4.-" evidence="2"/>
<dbReference type="NCBIfam" id="TIGR00040">
    <property type="entry name" value="yfcE"/>
    <property type="match status" value="1"/>
</dbReference>
<organism evidence="4 5">
    <name type="scientific">Anaerofilum hominis</name>
    <dbReference type="NCBI Taxonomy" id="2763016"/>
    <lineage>
        <taxon>Bacteria</taxon>
        <taxon>Bacillati</taxon>
        <taxon>Bacillota</taxon>
        <taxon>Clostridia</taxon>
        <taxon>Eubacteriales</taxon>
        <taxon>Oscillospiraceae</taxon>
        <taxon>Anaerofilum</taxon>
    </lineage>
</organism>
<evidence type="ECO:0000256" key="1">
    <source>
        <dbReference type="ARBA" id="ARBA00008950"/>
    </source>
</evidence>
<keyword evidence="5" id="KW-1185">Reference proteome</keyword>
<dbReference type="PANTHER" id="PTHR11124">
    <property type="entry name" value="VACUOLAR SORTING PROTEIN VPS29"/>
    <property type="match status" value="1"/>
</dbReference>
<feature type="domain" description="Calcineurin-like phosphoesterase" evidence="3">
    <location>
        <begin position="6"/>
        <end position="151"/>
    </location>
</feature>